<feature type="region of interest" description="Disordered" evidence="1">
    <location>
        <begin position="658"/>
        <end position="688"/>
    </location>
</feature>
<proteinExistence type="predicted"/>
<reference evidence="2" key="1">
    <citation type="submission" date="2019-11" db="UniProtKB">
        <authorList>
            <consortium name="WormBaseParasite"/>
        </authorList>
    </citation>
    <scope>IDENTIFICATION</scope>
</reference>
<feature type="region of interest" description="Disordered" evidence="1">
    <location>
        <begin position="897"/>
        <end position="958"/>
    </location>
</feature>
<dbReference type="PROSITE" id="PS51257">
    <property type="entry name" value="PROKAR_LIPOPROTEIN"/>
    <property type="match status" value="1"/>
</dbReference>
<protein>
    <submittedName>
        <fullName evidence="2">Mediator of RNA polymerase II transcription subunit 13</fullName>
    </submittedName>
</protein>
<sequence length="1091" mass="118960">MVREISTGDLKGVHTCHGITGCKLSIRVSWRALSEASSFFANSPLEIVEGSLLGEFRILSDDTVELFIEVFEPPESVGRSPLGPSETIIPFFLLRGPCASVLSVDTFSRRIKDLWNGLSPQVNSCFRFAEFTFLWATAGIDSQNSKRGIAWFTFNAVIPNILPGLQKIKSYPFDSDYFRHCIQTETVKSKFKHLSLLSPDGTYMNYRFGFFLTNRSGCLVSHLDGDRAIHNSTPAGIWCTGVTCKGNGASTPSTNLHTWLVLLRYAFSATGQRTFCTSPVLAVHSQTTNTLSFYSIHMEQKSSREGLGGCGTAVLFPCLDFPPPSIPGFAYANKLHFQMLTCSEDLRSRPPRADTQRLILRLESLNPAVLSNAAVLADFNKLLEAVMRLSRELNCQVTRGPVWLLDGISTAVDSNDRKTQPTKTGKPTKRSVKFSLPSKEVSTAPVVSGFEVPEASMILEEGVACTAASSCYISFPASVPSYNPYRYYTPPQLLSIPQPPAPSTVCCHGTDNPNGGTCSSGGNQAIMQPPASEVPCSLPQPLCCHQLKNYCSAGDPCRMADKSQLISPSCCHLTNDRGSTGDYGQMTSKFGTLSPPCYHQESNDGVKVGVPTPRLEQVSPCLHQGGDFIHKATNCGESNRNEEITRLEALVERLLAAQRPPTTAATSTAARDVSVGTDTREEITRSRSSVAVNTSSVWPTPFDIGLAPPPLVPSKMVESVGVQCEGDVEVLWDPGPGDCFQPRGSCPFPEIQEEFDLPGAPQSPESIISLDAGFLQETMPQTDFAPQCSNYAEKTEDDTGYSRLLAGIQRVLESRPIPSLQSQMRKTVSVPGDLSIIPSTMLTGVPIQRPASSSNARGRECNPTTTQHEQWSTLTDAEYEAELDKRRQRCEEEVAARLDFSNSSIQPPSPPPPRNGLRESPLDDVNTPQPLSSEALGTNELSFTNPQRAADLLPRYRRRPQKLTDESAVLMGLAKKYLSPSVIAQLAPTDQSLVTIDGGCMVDYSMASRRYLEDHGLLSCGKISTPAANGRRPPLCSPDISTIPGLTVMDEESGDESYLPYSQVFRNADEVPNSDEPILDLEHLRTLPKLL</sequence>
<feature type="compositionally biased region" description="Polar residues" evidence="1">
    <location>
        <begin position="850"/>
        <end position="872"/>
    </location>
</feature>
<accession>A0A5K3EUL8</accession>
<name>A0A5K3EUL8_MESCO</name>
<evidence type="ECO:0000313" key="2">
    <source>
        <dbReference type="WBParaSite" id="MCU_003213-RA"/>
    </source>
</evidence>
<feature type="compositionally biased region" description="Polar residues" evidence="1">
    <location>
        <begin position="926"/>
        <end position="947"/>
    </location>
</feature>
<dbReference type="AlphaFoldDB" id="A0A5K3EUL8"/>
<dbReference type="WBParaSite" id="MCU_003213-RA">
    <property type="protein sequence ID" value="MCU_003213-RA"/>
    <property type="gene ID" value="MCU_003213"/>
</dbReference>
<feature type="compositionally biased region" description="Low complexity" evidence="1">
    <location>
        <begin position="658"/>
        <end position="671"/>
    </location>
</feature>
<feature type="region of interest" description="Disordered" evidence="1">
    <location>
        <begin position="845"/>
        <end position="872"/>
    </location>
</feature>
<organism evidence="2">
    <name type="scientific">Mesocestoides corti</name>
    <name type="common">Flatworm</name>
    <dbReference type="NCBI Taxonomy" id="53468"/>
    <lineage>
        <taxon>Eukaryota</taxon>
        <taxon>Metazoa</taxon>
        <taxon>Spiralia</taxon>
        <taxon>Lophotrochozoa</taxon>
        <taxon>Platyhelminthes</taxon>
        <taxon>Cestoda</taxon>
        <taxon>Eucestoda</taxon>
        <taxon>Cyclophyllidea</taxon>
        <taxon>Mesocestoididae</taxon>
        <taxon>Mesocestoides</taxon>
    </lineage>
</organism>
<evidence type="ECO:0000256" key="1">
    <source>
        <dbReference type="SAM" id="MobiDB-lite"/>
    </source>
</evidence>